<organism evidence="2 3">
    <name type="scientific">Trichoderma arundinaceum</name>
    <dbReference type="NCBI Taxonomy" id="490622"/>
    <lineage>
        <taxon>Eukaryota</taxon>
        <taxon>Fungi</taxon>
        <taxon>Dikarya</taxon>
        <taxon>Ascomycota</taxon>
        <taxon>Pezizomycotina</taxon>
        <taxon>Sordariomycetes</taxon>
        <taxon>Hypocreomycetidae</taxon>
        <taxon>Hypocreales</taxon>
        <taxon>Hypocreaceae</taxon>
        <taxon>Trichoderma</taxon>
    </lineage>
</organism>
<accession>A0A395NRH4</accession>
<evidence type="ECO:0000313" key="3">
    <source>
        <dbReference type="Proteomes" id="UP000266272"/>
    </source>
</evidence>
<dbReference type="AlphaFoldDB" id="A0A395NRH4"/>
<dbReference type="Proteomes" id="UP000266272">
    <property type="component" value="Unassembled WGS sequence"/>
</dbReference>
<feature type="compositionally biased region" description="Basic residues" evidence="1">
    <location>
        <begin position="230"/>
        <end position="240"/>
    </location>
</feature>
<feature type="region of interest" description="Disordered" evidence="1">
    <location>
        <begin position="470"/>
        <end position="490"/>
    </location>
</feature>
<evidence type="ECO:0000256" key="1">
    <source>
        <dbReference type="SAM" id="MobiDB-lite"/>
    </source>
</evidence>
<gene>
    <name evidence="2" type="ORF">TARUN_3684</name>
</gene>
<feature type="compositionally biased region" description="Basic and acidic residues" evidence="1">
    <location>
        <begin position="96"/>
        <end position="105"/>
    </location>
</feature>
<feature type="compositionally biased region" description="Basic and acidic residues" evidence="1">
    <location>
        <begin position="209"/>
        <end position="229"/>
    </location>
</feature>
<feature type="compositionally biased region" description="Basic and acidic residues" evidence="1">
    <location>
        <begin position="470"/>
        <end position="480"/>
    </location>
</feature>
<comment type="caution">
    <text evidence="2">The sequence shown here is derived from an EMBL/GenBank/DDBJ whole genome shotgun (WGS) entry which is preliminary data.</text>
</comment>
<feature type="compositionally biased region" description="Basic and acidic residues" evidence="1">
    <location>
        <begin position="39"/>
        <end position="54"/>
    </location>
</feature>
<feature type="compositionally biased region" description="Low complexity" evidence="1">
    <location>
        <begin position="241"/>
        <end position="267"/>
    </location>
</feature>
<feature type="region of interest" description="Disordered" evidence="1">
    <location>
        <begin position="378"/>
        <end position="421"/>
    </location>
</feature>
<name>A0A395NRH4_TRIAR</name>
<dbReference type="STRING" id="490622.A0A395NRH4"/>
<sequence>MSTRGDRWDRDRLVGERDRVQERGRFVEEDRVFMSGGRGGRDRSDERLDRKYGRTSYEDDIVRDRRYYEDDIRFERRPEPRGEPFDRRVVVEKERDREYYRDSSPRRPTLLRRQSSLDTYDRRPLPRFFDQREELPPPARREDIRREDFYREEHRAPAYTPIPLPKARGLPAPRRYDERFYEDIHVEHDHIDDGIPHYPSERIVEREIIREKEKEKEKEKRSRSRESRSTKKSHRGRSRASKSSSRSSSSSSSSSSSGGTTVKSAKSTKSEYPKKGKTRIPARLGNVIVVQKALGQANIDHLLKLSEEYKSSELEIAAARSSAGEIIRERREELIIEAPAHPPPQILIPAPAPPPPPVIIEAAPRDVELIDKTVYREISPSRSRSSRSRSHSHHHHHSHHVSGEYQLVERHRSRSRSGKDIRAEIRALEKELATGRKREVGERELIRTERLPNGELVVFEEQVERIASHKPARIEKDKKGRMSISVPKYR</sequence>
<dbReference type="EMBL" id="PXOA01000207">
    <property type="protein sequence ID" value="RFU78533.1"/>
    <property type="molecule type" value="Genomic_DNA"/>
</dbReference>
<keyword evidence="3" id="KW-1185">Reference proteome</keyword>
<feature type="region of interest" description="Disordered" evidence="1">
    <location>
        <begin position="96"/>
        <end position="171"/>
    </location>
</feature>
<dbReference type="OrthoDB" id="5428245at2759"/>
<feature type="region of interest" description="Disordered" evidence="1">
    <location>
        <begin position="209"/>
        <end position="278"/>
    </location>
</feature>
<proteinExistence type="predicted"/>
<feature type="compositionally biased region" description="Basic and acidic residues" evidence="1">
    <location>
        <begin position="119"/>
        <end position="156"/>
    </location>
</feature>
<protein>
    <submittedName>
        <fullName evidence="2">Uncharacterized protein</fullName>
    </submittedName>
</protein>
<feature type="region of interest" description="Disordered" evidence="1">
    <location>
        <begin position="31"/>
        <end position="54"/>
    </location>
</feature>
<feature type="compositionally biased region" description="Basic residues" evidence="1">
    <location>
        <begin position="384"/>
        <end position="400"/>
    </location>
</feature>
<evidence type="ECO:0000313" key="2">
    <source>
        <dbReference type="EMBL" id="RFU78533.1"/>
    </source>
</evidence>
<reference evidence="2 3" key="1">
    <citation type="journal article" date="2018" name="PLoS Pathog.">
        <title>Evolution of structural diversity of trichothecenes, a family of toxins produced by plant pathogenic and entomopathogenic fungi.</title>
        <authorList>
            <person name="Proctor R.H."/>
            <person name="McCormick S.P."/>
            <person name="Kim H.S."/>
            <person name="Cardoza R.E."/>
            <person name="Stanley A.M."/>
            <person name="Lindo L."/>
            <person name="Kelly A."/>
            <person name="Brown D.W."/>
            <person name="Lee T."/>
            <person name="Vaughan M.M."/>
            <person name="Alexander N.J."/>
            <person name="Busman M."/>
            <person name="Gutierrez S."/>
        </authorList>
    </citation>
    <scope>NUCLEOTIDE SEQUENCE [LARGE SCALE GENOMIC DNA]</scope>
    <source>
        <strain evidence="2 3">IBT 40837</strain>
    </source>
</reference>